<gene>
    <name evidence="2" type="ORF">Q5Y73_15840</name>
</gene>
<evidence type="ECO:0000313" key="2">
    <source>
        <dbReference type="EMBL" id="MDP5275582.1"/>
    </source>
</evidence>
<name>A0ABT9J2C9_9BACL</name>
<feature type="domain" description="DUF7852" evidence="1">
    <location>
        <begin position="39"/>
        <end position="103"/>
    </location>
</feature>
<dbReference type="NCBIfam" id="NF045794">
    <property type="entry name" value="CsxC_fam"/>
    <property type="match status" value="1"/>
</dbReference>
<accession>A0ABT9J2C9</accession>
<evidence type="ECO:0000259" key="1">
    <source>
        <dbReference type="Pfam" id="PF25250"/>
    </source>
</evidence>
<dbReference type="RefSeq" id="WP_305992888.1">
    <property type="nucleotide sequence ID" value="NZ_JAVAMP010000008.1"/>
</dbReference>
<dbReference type="EMBL" id="JAVAMP010000008">
    <property type="protein sequence ID" value="MDP5275582.1"/>
    <property type="molecule type" value="Genomic_DNA"/>
</dbReference>
<keyword evidence="3" id="KW-1185">Reference proteome</keyword>
<reference evidence="2 3" key="1">
    <citation type="submission" date="2023-08" db="EMBL/GenBank/DDBJ databases">
        <authorList>
            <person name="Park J.-S."/>
        </authorList>
    </citation>
    <scope>NUCLEOTIDE SEQUENCE [LARGE SCALE GENOMIC DNA]</scope>
    <source>
        <strain evidence="2 3">2205SS18-9</strain>
    </source>
</reference>
<sequence>MSEKDCTKVTPILCDCTSTCDPVEPNTFLLDQVLCKLSCQIDIEADIELDQEALDIKDINKDVCITQCEFIEVTTPTNDCSLSGKMFLGGHVRKNIRYSTASCVDEHGICGEIRHCTVNVPFKCAIPITDVFPDCSFTEVATQSFHGRKLTQFDQAIWQPQNVPVECELNSVTINERDLYQNRVPISYGPKDEAVFRTVREKMVVNIEATLFQKRECTIPKTTTTTTAQANVTRR</sequence>
<dbReference type="InterPro" id="IPR054845">
    <property type="entry name" value="Exosporium_prot_C"/>
</dbReference>
<dbReference type="Proteomes" id="UP001231941">
    <property type="component" value="Unassembled WGS sequence"/>
</dbReference>
<evidence type="ECO:0000313" key="3">
    <source>
        <dbReference type="Proteomes" id="UP001231941"/>
    </source>
</evidence>
<organism evidence="2 3">
    <name type="scientific">Chengkuizengella axinellae</name>
    <dbReference type="NCBI Taxonomy" id="3064388"/>
    <lineage>
        <taxon>Bacteria</taxon>
        <taxon>Bacillati</taxon>
        <taxon>Bacillota</taxon>
        <taxon>Bacilli</taxon>
        <taxon>Bacillales</taxon>
        <taxon>Paenibacillaceae</taxon>
        <taxon>Chengkuizengella</taxon>
    </lineage>
</organism>
<proteinExistence type="predicted"/>
<comment type="caution">
    <text evidence="2">The sequence shown here is derived from an EMBL/GenBank/DDBJ whole genome shotgun (WGS) entry which is preliminary data.</text>
</comment>
<protein>
    <recommendedName>
        <fullName evidence="1">DUF7852 domain-containing protein</fullName>
    </recommendedName>
</protein>
<dbReference type="InterPro" id="IPR057174">
    <property type="entry name" value="DUF7852"/>
</dbReference>
<dbReference type="Pfam" id="PF25250">
    <property type="entry name" value="DUF7852"/>
    <property type="match status" value="1"/>
</dbReference>